<evidence type="ECO:0000313" key="3">
    <source>
        <dbReference type="EMBL" id="QJA56486.1"/>
    </source>
</evidence>
<sequence length="134" mass="15248">MKSYKQLYQEAKKNKALKQLTPKYHQWDKEGDCIIGAYINQNPVTSRLGGQQYNQYIFETDEGLVKFSLGRAADSEFAEMFAKGIVYSIRFEGKEKISGGRTVNRFMVEEIGVSDQVGEFGSEPEGDDKQDDQE</sequence>
<evidence type="ECO:0000313" key="4">
    <source>
        <dbReference type="EMBL" id="QJA73945.1"/>
    </source>
</evidence>
<dbReference type="EMBL" id="MT141222">
    <property type="protein sequence ID" value="QJA56486.1"/>
    <property type="molecule type" value="Genomic_DNA"/>
</dbReference>
<dbReference type="EMBL" id="MT144230">
    <property type="protein sequence ID" value="QJA50994.1"/>
    <property type="molecule type" value="Genomic_DNA"/>
</dbReference>
<proteinExistence type="predicted"/>
<dbReference type="EMBL" id="MT142063">
    <property type="protein sequence ID" value="QJA73945.1"/>
    <property type="molecule type" value="Genomic_DNA"/>
</dbReference>
<feature type="region of interest" description="Disordered" evidence="1">
    <location>
        <begin position="114"/>
        <end position="134"/>
    </location>
</feature>
<name>A0A6H1ZTU5_9ZZZZ</name>
<evidence type="ECO:0000256" key="1">
    <source>
        <dbReference type="SAM" id="MobiDB-lite"/>
    </source>
</evidence>
<reference evidence="2" key="1">
    <citation type="submission" date="2020-03" db="EMBL/GenBank/DDBJ databases">
        <title>The deep terrestrial virosphere.</title>
        <authorList>
            <person name="Holmfeldt K."/>
            <person name="Nilsson E."/>
            <person name="Simone D."/>
            <person name="Lopez-Fernandez M."/>
            <person name="Wu X."/>
            <person name="de Brujin I."/>
            <person name="Lundin D."/>
            <person name="Andersson A."/>
            <person name="Bertilsson S."/>
            <person name="Dopson M."/>
        </authorList>
    </citation>
    <scope>NUCLEOTIDE SEQUENCE</scope>
    <source>
        <strain evidence="4">MM415A02155</strain>
        <strain evidence="3">MM415B01831</strain>
        <strain evidence="2">TM448A01939</strain>
    </source>
</reference>
<protein>
    <submittedName>
        <fullName evidence="2">Uncharacterized protein</fullName>
    </submittedName>
</protein>
<accession>A0A6H1ZTU5</accession>
<gene>
    <name evidence="4" type="ORF">MM415A02155_0006</name>
    <name evidence="3" type="ORF">MM415B01831_0006</name>
    <name evidence="2" type="ORF">TM448A01939_0005</name>
</gene>
<dbReference type="AlphaFoldDB" id="A0A6H1ZTU5"/>
<evidence type="ECO:0000313" key="2">
    <source>
        <dbReference type="EMBL" id="QJA50994.1"/>
    </source>
</evidence>
<feature type="compositionally biased region" description="Acidic residues" evidence="1">
    <location>
        <begin position="122"/>
        <end position="134"/>
    </location>
</feature>
<organism evidence="2">
    <name type="scientific">viral metagenome</name>
    <dbReference type="NCBI Taxonomy" id="1070528"/>
    <lineage>
        <taxon>unclassified sequences</taxon>
        <taxon>metagenomes</taxon>
        <taxon>organismal metagenomes</taxon>
    </lineage>
</organism>